<dbReference type="Gene3D" id="1.20.58.1290">
    <property type="entry name" value="CarD-like, C-terminal domain"/>
    <property type="match status" value="1"/>
</dbReference>
<dbReference type="SMART" id="SM01058">
    <property type="entry name" value="CarD_TRCF"/>
    <property type="match status" value="1"/>
</dbReference>
<evidence type="ECO:0000313" key="2">
    <source>
        <dbReference type="EMBL" id="MBC5737227.1"/>
    </source>
</evidence>
<sequence length="178" mass="19693">MYQPGDLIVYGNTGVCRVASIGPLDGARGADRDRRYYSLSMVNGSGSIFVPVDTSVFMRPILTRDEVDALIDTLPELQGEICTERNLRLLSEQYHAAFQSHQCEDLLKLMKAVHAKGKSSGLQGKTLGMTDQRYQKKAEELIYGEFSVVLGIPYDQVERYIADRLDAGVLKAAGQDES</sequence>
<protein>
    <recommendedName>
        <fullName evidence="1">CarD-like/TRCF RNAP-interacting domain-containing protein</fullName>
    </recommendedName>
</protein>
<accession>A0A8J6J6Y5</accession>
<dbReference type="Proteomes" id="UP000607645">
    <property type="component" value="Unassembled WGS sequence"/>
</dbReference>
<dbReference type="RefSeq" id="WP_155147292.1">
    <property type="nucleotide sequence ID" value="NZ_JACOPQ010000006.1"/>
</dbReference>
<organism evidence="2 3">
    <name type="scientific">Lawsonibacter faecis</name>
    <dbReference type="NCBI Taxonomy" id="2763052"/>
    <lineage>
        <taxon>Bacteria</taxon>
        <taxon>Bacillati</taxon>
        <taxon>Bacillota</taxon>
        <taxon>Clostridia</taxon>
        <taxon>Eubacteriales</taxon>
        <taxon>Oscillospiraceae</taxon>
        <taxon>Lawsonibacter</taxon>
    </lineage>
</organism>
<dbReference type="InterPro" id="IPR042215">
    <property type="entry name" value="CarD-like_C"/>
</dbReference>
<comment type="caution">
    <text evidence="2">The sequence shown here is derived from an EMBL/GenBank/DDBJ whole genome shotgun (WGS) entry which is preliminary data.</text>
</comment>
<dbReference type="Pfam" id="PF02559">
    <property type="entry name" value="CarD_TRCF_RID"/>
    <property type="match status" value="1"/>
</dbReference>
<evidence type="ECO:0000259" key="1">
    <source>
        <dbReference type="SMART" id="SM01058"/>
    </source>
</evidence>
<reference evidence="2" key="1">
    <citation type="submission" date="2020-08" db="EMBL/GenBank/DDBJ databases">
        <title>Genome public.</title>
        <authorList>
            <person name="Liu C."/>
            <person name="Sun Q."/>
        </authorList>
    </citation>
    <scope>NUCLEOTIDE SEQUENCE</scope>
    <source>
        <strain evidence="2">NSJ-52</strain>
    </source>
</reference>
<proteinExistence type="predicted"/>
<gene>
    <name evidence="2" type="ORF">H8S62_09415</name>
</gene>
<dbReference type="Gene3D" id="2.40.10.170">
    <property type="match status" value="1"/>
</dbReference>
<evidence type="ECO:0000313" key="3">
    <source>
        <dbReference type="Proteomes" id="UP000607645"/>
    </source>
</evidence>
<dbReference type="AlphaFoldDB" id="A0A8J6J6Y5"/>
<feature type="domain" description="CarD-like/TRCF RNAP-interacting" evidence="1">
    <location>
        <begin position="1"/>
        <end position="114"/>
    </location>
</feature>
<dbReference type="EMBL" id="JACOPQ010000006">
    <property type="protein sequence ID" value="MBC5737227.1"/>
    <property type="molecule type" value="Genomic_DNA"/>
</dbReference>
<name>A0A8J6J6Y5_9FIRM</name>
<dbReference type="InterPro" id="IPR003711">
    <property type="entry name" value="CarD-like/TRCF_RID"/>
</dbReference>
<keyword evidence="3" id="KW-1185">Reference proteome</keyword>